<dbReference type="EMBL" id="ATLV01013159">
    <property type="status" value="NOT_ANNOTATED_CDS"/>
    <property type="molecule type" value="Genomic_DNA"/>
</dbReference>
<reference evidence="1 3" key="1">
    <citation type="journal article" date="2014" name="BMC Genomics">
        <title>Genome sequence of Anopheles sinensis provides insight into genetics basis of mosquito competence for malaria parasites.</title>
        <authorList>
            <person name="Zhou D."/>
            <person name="Zhang D."/>
            <person name="Ding G."/>
            <person name="Shi L."/>
            <person name="Hou Q."/>
            <person name="Ye Y."/>
            <person name="Xu Y."/>
            <person name="Zhou H."/>
            <person name="Xiong C."/>
            <person name="Li S."/>
            <person name="Yu J."/>
            <person name="Hong S."/>
            <person name="Yu X."/>
            <person name="Zou P."/>
            <person name="Chen C."/>
            <person name="Chang X."/>
            <person name="Wang W."/>
            <person name="Lv Y."/>
            <person name="Sun Y."/>
            <person name="Ma L."/>
            <person name="Shen B."/>
            <person name="Zhu C."/>
        </authorList>
    </citation>
    <scope>NUCLEOTIDE SEQUENCE [LARGE SCALE GENOMIC DNA]</scope>
</reference>
<dbReference type="AlphaFoldDB" id="A0A084VHE1"/>
<dbReference type="EMBL" id="KE524842">
    <property type="protein sequence ID" value="KFB37385.1"/>
    <property type="molecule type" value="Genomic_DNA"/>
</dbReference>
<evidence type="ECO:0000313" key="3">
    <source>
        <dbReference type="Proteomes" id="UP000030765"/>
    </source>
</evidence>
<name>A0A084VHE1_ANOSI</name>
<evidence type="ECO:0000313" key="1">
    <source>
        <dbReference type="EMBL" id="KFB37385.1"/>
    </source>
</evidence>
<reference evidence="2" key="2">
    <citation type="submission" date="2020-05" db="UniProtKB">
        <authorList>
            <consortium name="EnsemblMetazoa"/>
        </authorList>
    </citation>
    <scope>IDENTIFICATION</scope>
</reference>
<proteinExistence type="predicted"/>
<gene>
    <name evidence="1" type="ORF">ZHAS_00004683</name>
</gene>
<dbReference type="VEuPathDB" id="VectorBase:ASIC004683"/>
<sequence length="221" mass="23970">MNVTGPNGVGSLWKPPRAPWNRWHDFVRFSRHPSIPICTSTLWGHFLFSHDPKRWESLDEAGQGTALPQTTICSILETSSKTSKIINFRPSTRFNASADGSIFQLTEAGFPTDDSLRCDLLTSSLPDTTVALALDVRMFFPASVWPRVACSLLMFSAPMAPESCPVRCGVKAMRSTLNGCIASTVFGVVGWTGKGQDTAHTASIGTGRRFAAVEFAGMKLG</sequence>
<protein>
    <submittedName>
        <fullName evidence="1 2">Uncharacterized protein</fullName>
    </submittedName>
</protein>
<dbReference type="Proteomes" id="UP000030765">
    <property type="component" value="Unassembled WGS sequence"/>
</dbReference>
<evidence type="ECO:0000313" key="2">
    <source>
        <dbReference type="EnsemblMetazoa" id="ASIC004683-PA"/>
    </source>
</evidence>
<dbReference type="EnsemblMetazoa" id="ASIC004683-RA">
    <property type="protein sequence ID" value="ASIC004683-PA"/>
    <property type="gene ID" value="ASIC004683"/>
</dbReference>
<accession>A0A084VHE1</accession>
<keyword evidence="3" id="KW-1185">Reference proteome</keyword>
<organism evidence="1">
    <name type="scientific">Anopheles sinensis</name>
    <name type="common">Mosquito</name>
    <dbReference type="NCBI Taxonomy" id="74873"/>
    <lineage>
        <taxon>Eukaryota</taxon>
        <taxon>Metazoa</taxon>
        <taxon>Ecdysozoa</taxon>
        <taxon>Arthropoda</taxon>
        <taxon>Hexapoda</taxon>
        <taxon>Insecta</taxon>
        <taxon>Pterygota</taxon>
        <taxon>Neoptera</taxon>
        <taxon>Endopterygota</taxon>
        <taxon>Diptera</taxon>
        <taxon>Nematocera</taxon>
        <taxon>Culicoidea</taxon>
        <taxon>Culicidae</taxon>
        <taxon>Anophelinae</taxon>
        <taxon>Anopheles</taxon>
    </lineage>
</organism>